<evidence type="ECO:0000313" key="2">
    <source>
        <dbReference type="EMBL" id="MBG6134828.1"/>
    </source>
</evidence>
<gene>
    <name evidence="2" type="ORF">IW245_001022</name>
</gene>
<keyword evidence="1" id="KW-1133">Transmembrane helix</keyword>
<proteinExistence type="predicted"/>
<dbReference type="Pfam" id="PF00067">
    <property type="entry name" value="p450"/>
    <property type="match status" value="1"/>
</dbReference>
<sequence length="450" mass="47442">MPDTLRFAALRLGPALARGRWLPQRWAARLTGRHGAVRRSTALLDRFRDRYGDAVRVRGPRGPVLVLLTPAAVRRVLGDPVPGAGGAGAVGADVGAGGSGCAGDAVRRGGAAGGRPDGGLALSWGAASRAGDRRFPGDVADRHPRTDAVRRVICEEAGRLVAARAVLTWAVFQNAVDRMARRIVLGDPAAGDTEVTGLYLELGAEGHGSRPPGVDAAWPGARRRAERALAVRERLADRLGSYLDAAVPGGVAEAAIDPPRCAVTGGGTDTGREKVVGQVAHWFLAFDILAGVALTTLVVLAGERDLADRARKDPDVARACVLETLRLWPPARDLFRDSCREVDWGGEVLPAGTRLLVPAVFGHGDRRTVAEPDAFLPDLRDPSPEAGFFPFDLGEPVCAGRDLGVLMTTELVGQLLDRAGFRLLSAGLPVRGPLPRVLDPGAFRLAVSER</sequence>
<dbReference type="SUPFAM" id="SSF48264">
    <property type="entry name" value="Cytochrome P450"/>
    <property type="match status" value="1"/>
</dbReference>
<dbReference type="EMBL" id="JADOUF010000001">
    <property type="protein sequence ID" value="MBG6134828.1"/>
    <property type="molecule type" value="Genomic_DNA"/>
</dbReference>
<dbReference type="InterPro" id="IPR001128">
    <property type="entry name" value="Cyt_P450"/>
</dbReference>
<dbReference type="GO" id="GO:0016705">
    <property type="term" value="F:oxidoreductase activity, acting on paired donors, with incorporation or reduction of molecular oxygen"/>
    <property type="evidence" value="ECO:0007669"/>
    <property type="project" value="InterPro"/>
</dbReference>
<keyword evidence="1" id="KW-0812">Transmembrane</keyword>
<evidence type="ECO:0008006" key="4">
    <source>
        <dbReference type="Google" id="ProtNLM"/>
    </source>
</evidence>
<accession>A0A8J7GFB0</accession>
<dbReference type="GO" id="GO:0005506">
    <property type="term" value="F:iron ion binding"/>
    <property type="evidence" value="ECO:0007669"/>
    <property type="project" value="InterPro"/>
</dbReference>
<dbReference type="GO" id="GO:0004497">
    <property type="term" value="F:monooxygenase activity"/>
    <property type="evidence" value="ECO:0007669"/>
    <property type="project" value="InterPro"/>
</dbReference>
<dbReference type="AlphaFoldDB" id="A0A8J7GFB0"/>
<dbReference type="Proteomes" id="UP000622552">
    <property type="component" value="Unassembled WGS sequence"/>
</dbReference>
<keyword evidence="3" id="KW-1185">Reference proteome</keyword>
<evidence type="ECO:0000313" key="3">
    <source>
        <dbReference type="Proteomes" id="UP000622552"/>
    </source>
</evidence>
<name>A0A8J7GFB0_9ACTN</name>
<keyword evidence="1" id="KW-0472">Membrane</keyword>
<protein>
    <recommendedName>
        <fullName evidence="4">Cytochrome P450</fullName>
    </recommendedName>
</protein>
<evidence type="ECO:0000256" key="1">
    <source>
        <dbReference type="SAM" id="Phobius"/>
    </source>
</evidence>
<feature type="transmembrane region" description="Helical" evidence="1">
    <location>
        <begin position="282"/>
        <end position="302"/>
    </location>
</feature>
<comment type="caution">
    <text evidence="2">The sequence shown here is derived from an EMBL/GenBank/DDBJ whole genome shotgun (WGS) entry which is preliminary data.</text>
</comment>
<dbReference type="GO" id="GO:0020037">
    <property type="term" value="F:heme binding"/>
    <property type="evidence" value="ECO:0007669"/>
    <property type="project" value="InterPro"/>
</dbReference>
<dbReference type="InterPro" id="IPR036396">
    <property type="entry name" value="Cyt_P450_sf"/>
</dbReference>
<reference evidence="2" key="1">
    <citation type="submission" date="2020-11" db="EMBL/GenBank/DDBJ databases">
        <title>Sequencing the genomes of 1000 actinobacteria strains.</title>
        <authorList>
            <person name="Klenk H.-P."/>
        </authorList>
    </citation>
    <scope>NUCLEOTIDE SEQUENCE</scope>
    <source>
        <strain evidence="2">DSM 45356</strain>
    </source>
</reference>
<dbReference type="Gene3D" id="1.10.630.10">
    <property type="entry name" value="Cytochrome P450"/>
    <property type="match status" value="1"/>
</dbReference>
<dbReference type="RefSeq" id="WP_197002016.1">
    <property type="nucleotide sequence ID" value="NZ_BONS01000004.1"/>
</dbReference>
<organism evidence="2 3">
    <name type="scientific">Longispora fulva</name>
    <dbReference type="NCBI Taxonomy" id="619741"/>
    <lineage>
        <taxon>Bacteria</taxon>
        <taxon>Bacillati</taxon>
        <taxon>Actinomycetota</taxon>
        <taxon>Actinomycetes</taxon>
        <taxon>Micromonosporales</taxon>
        <taxon>Micromonosporaceae</taxon>
        <taxon>Longispora</taxon>
    </lineage>
</organism>